<dbReference type="Gene3D" id="2.120.10.30">
    <property type="entry name" value="TolB, C-terminal domain"/>
    <property type="match status" value="1"/>
</dbReference>
<dbReference type="InterPro" id="IPR011042">
    <property type="entry name" value="6-blade_b-propeller_TolB-like"/>
</dbReference>
<evidence type="ECO:0000313" key="6">
    <source>
        <dbReference type="Proteomes" id="UP000663852"/>
    </source>
</evidence>
<dbReference type="Proteomes" id="UP000663852">
    <property type="component" value="Unassembled WGS sequence"/>
</dbReference>
<sequence length="95" mass="10239">MADAGNNRIMKWRRGAKKGKIVAGGNGKGSGLDQLDEPYGLVVDHCGQIVLGGNHRGKGSNQFDDPRGLSFDLEGNLYVADCDNNRIQAFSLISY</sequence>
<reference evidence="3" key="1">
    <citation type="submission" date="2021-02" db="EMBL/GenBank/DDBJ databases">
        <authorList>
            <person name="Nowell W R."/>
        </authorList>
    </citation>
    <scope>NUCLEOTIDE SEQUENCE</scope>
</reference>
<evidence type="ECO:0000313" key="4">
    <source>
        <dbReference type="EMBL" id="CAF1651195.1"/>
    </source>
</evidence>
<dbReference type="SUPFAM" id="SSF101898">
    <property type="entry name" value="NHL repeat"/>
    <property type="match status" value="1"/>
</dbReference>
<evidence type="ECO:0000313" key="3">
    <source>
        <dbReference type="EMBL" id="CAF1361392.1"/>
    </source>
</evidence>
<dbReference type="InterPro" id="IPR001258">
    <property type="entry name" value="NHL_repeat"/>
</dbReference>
<protein>
    <submittedName>
        <fullName evidence="3">Uncharacterized protein</fullName>
    </submittedName>
</protein>
<dbReference type="OrthoDB" id="342730at2759"/>
<name>A0A815I1D9_ADIRI</name>
<evidence type="ECO:0000256" key="2">
    <source>
        <dbReference type="PROSITE-ProRule" id="PRU00504"/>
    </source>
</evidence>
<keyword evidence="1" id="KW-0677">Repeat</keyword>
<dbReference type="EMBL" id="CAJNOJ010000275">
    <property type="protein sequence ID" value="CAF1361392.1"/>
    <property type="molecule type" value="Genomic_DNA"/>
</dbReference>
<evidence type="ECO:0000256" key="1">
    <source>
        <dbReference type="ARBA" id="ARBA00022737"/>
    </source>
</evidence>
<dbReference type="PROSITE" id="PS51125">
    <property type="entry name" value="NHL"/>
    <property type="match status" value="1"/>
</dbReference>
<dbReference type="AlphaFoldDB" id="A0A815I1D9"/>
<evidence type="ECO:0000313" key="5">
    <source>
        <dbReference type="Proteomes" id="UP000663828"/>
    </source>
</evidence>
<feature type="repeat" description="NHL" evidence="2">
    <location>
        <begin position="55"/>
        <end position="93"/>
    </location>
</feature>
<proteinExistence type="predicted"/>
<dbReference type="Proteomes" id="UP000663828">
    <property type="component" value="Unassembled WGS sequence"/>
</dbReference>
<comment type="caution">
    <text evidence="3">The sequence shown here is derived from an EMBL/GenBank/DDBJ whole genome shotgun (WGS) entry which is preliminary data.</text>
</comment>
<keyword evidence="5" id="KW-1185">Reference proteome</keyword>
<dbReference type="Pfam" id="PF01436">
    <property type="entry name" value="NHL"/>
    <property type="match status" value="1"/>
</dbReference>
<gene>
    <name evidence="3" type="ORF">EDS130_LOCUS33840</name>
    <name evidence="4" type="ORF">XAT740_LOCUS55008</name>
</gene>
<dbReference type="EMBL" id="CAJNOR010010111">
    <property type="protein sequence ID" value="CAF1651195.1"/>
    <property type="molecule type" value="Genomic_DNA"/>
</dbReference>
<organism evidence="3 6">
    <name type="scientific">Adineta ricciae</name>
    <name type="common">Rotifer</name>
    <dbReference type="NCBI Taxonomy" id="249248"/>
    <lineage>
        <taxon>Eukaryota</taxon>
        <taxon>Metazoa</taxon>
        <taxon>Spiralia</taxon>
        <taxon>Gnathifera</taxon>
        <taxon>Rotifera</taxon>
        <taxon>Eurotatoria</taxon>
        <taxon>Bdelloidea</taxon>
        <taxon>Adinetida</taxon>
        <taxon>Adinetidae</taxon>
        <taxon>Adineta</taxon>
    </lineage>
</organism>
<accession>A0A815I1D9</accession>